<keyword evidence="5" id="KW-1185">Reference proteome</keyword>
<reference evidence="3 5" key="2">
    <citation type="submission" date="2024-07" db="EMBL/GenBank/DDBJ databases">
        <authorList>
            <person name="Akdeniz Z."/>
        </authorList>
    </citation>
    <scope>NUCLEOTIDE SEQUENCE [LARGE SCALE GENOMIC DNA]</scope>
</reference>
<evidence type="ECO:0000313" key="1">
    <source>
        <dbReference type="EMBL" id="CAI9968637.1"/>
    </source>
</evidence>
<evidence type="ECO:0000313" key="4">
    <source>
        <dbReference type="EMBL" id="CAL6054001.1"/>
    </source>
</evidence>
<comment type="caution">
    <text evidence="1">The sequence shown here is derived from an EMBL/GenBank/DDBJ whole genome shotgun (WGS) entry which is preliminary data.</text>
</comment>
<organism evidence="1">
    <name type="scientific">Hexamita inflata</name>
    <dbReference type="NCBI Taxonomy" id="28002"/>
    <lineage>
        <taxon>Eukaryota</taxon>
        <taxon>Metamonada</taxon>
        <taxon>Diplomonadida</taxon>
        <taxon>Hexamitidae</taxon>
        <taxon>Hexamitinae</taxon>
        <taxon>Hexamita</taxon>
    </lineage>
</organism>
<dbReference type="EMBL" id="CAXDID020000200">
    <property type="protein sequence ID" value="CAL6054001.1"/>
    <property type="molecule type" value="Genomic_DNA"/>
</dbReference>
<proteinExistence type="predicted"/>
<dbReference type="EMBL" id="CATOUU010001045">
    <property type="protein sequence ID" value="CAI9968637.1"/>
    <property type="molecule type" value="Genomic_DNA"/>
</dbReference>
<evidence type="ECO:0000313" key="2">
    <source>
        <dbReference type="EMBL" id="CAI9968643.1"/>
    </source>
</evidence>
<dbReference type="AlphaFoldDB" id="A0AA86UXH7"/>
<dbReference type="Proteomes" id="UP001642409">
    <property type="component" value="Unassembled WGS sequence"/>
</dbReference>
<name>A0AA86UXH7_9EUKA</name>
<protein>
    <submittedName>
        <fullName evidence="3">Hypothetical_protein</fullName>
    </submittedName>
</protein>
<evidence type="ECO:0000313" key="5">
    <source>
        <dbReference type="Proteomes" id="UP001642409"/>
    </source>
</evidence>
<gene>
    <name evidence="3" type="ORF">HINF_LOCUS45851</name>
    <name evidence="4" type="ORF">HINF_LOCUS45857</name>
    <name evidence="1" type="ORF">HINF_LOCUS56282</name>
    <name evidence="2" type="ORF">HINF_LOCUS56288</name>
</gene>
<accession>A0AA86UXH7</accession>
<dbReference type="EMBL" id="CAXDID020000200">
    <property type="protein sequence ID" value="CAL6053995.1"/>
    <property type="molecule type" value="Genomic_DNA"/>
</dbReference>
<dbReference type="EMBL" id="CATOUU010001045">
    <property type="protein sequence ID" value="CAI9968643.1"/>
    <property type="molecule type" value="Genomic_DNA"/>
</dbReference>
<sequence length="116" mass="13998">MRQFNREFKKLSPSWISNIRSPRVHGGTSWVSIFDWRVFSMLLMCCLAFLRLVKYCCSGDLQTAQNRATKRDPTRDLQLFQKNELKQYYCVILTNMFLQCNNQFYLIHILRLWHLL</sequence>
<evidence type="ECO:0000313" key="3">
    <source>
        <dbReference type="EMBL" id="CAL6053995.1"/>
    </source>
</evidence>
<reference evidence="1" key="1">
    <citation type="submission" date="2023-06" db="EMBL/GenBank/DDBJ databases">
        <authorList>
            <person name="Kurt Z."/>
        </authorList>
    </citation>
    <scope>NUCLEOTIDE SEQUENCE</scope>
</reference>